<keyword evidence="2" id="KW-1185">Reference proteome</keyword>
<dbReference type="Proteomes" id="UP000724584">
    <property type="component" value="Unassembled WGS sequence"/>
</dbReference>
<reference evidence="1 2" key="1">
    <citation type="journal article" date="2021" name="Nat. Commun.">
        <title>Genetic determinants of endophytism in the Arabidopsis root mycobiome.</title>
        <authorList>
            <person name="Mesny F."/>
            <person name="Miyauchi S."/>
            <person name="Thiergart T."/>
            <person name="Pickel B."/>
            <person name="Atanasova L."/>
            <person name="Karlsson M."/>
            <person name="Huettel B."/>
            <person name="Barry K.W."/>
            <person name="Haridas S."/>
            <person name="Chen C."/>
            <person name="Bauer D."/>
            <person name="Andreopoulos W."/>
            <person name="Pangilinan J."/>
            <person name="LaButti K."/>
            <person name="Riley R."/>
            <person name="Lipzen A."/>
            <person name="Clum A."/>
            <person name="Drula E."/>
            <person name="Henrissat B."/>
            <person name="Kohler A."/>
            <person name="Grigoriev I.V."/>
            <person name="Martin F.M."/>
            <person name="Hacquard S."/>
        </authorList>
    </citation>
    <scope>NUCLEOTIDE SEQUENCE [LARGE SCALE GENOMIC DNA]</scope>
    <source>
        <strain evidence="1 2">MPI-SDFR-AT-0079</strain>
    </source>
</reference>
<protein>
    <submittedName>
        <fullName evidence="1">Uncharacterized protein</fullName>
    </submittedName>
</protein>
<accession>A0ACB7PKM1</accession>
<dbReference type="EMBL" id="JAGIZQ010000001">
    <property type="protein sequence ID" value="KAH6649774.1"/>
    <property type="molecule type" value="Genomic_DNA"/>
</dbReference>
<proteinExistence type="predicted"/>
<comment type="caution">
    <text evidence="1">The sequence shown here is derived from an EMBL/GenBank/DDBJ whole genome shotgun (WGS) entry which is preliminary data.</text>
</comment>
<organism evidence="1 2">
    <name type="scientific">Chaetomium tenue</name>
    <dbReference type="NCBI Taxonomy" id="1854479"/>
    <lineage>
        <taxon>Eukaryota</taxon>
        <taxon>Fungi</taxon>
        <taxon>Dikarya</taxon>
        <taxon>Ascomycota</taxon>
        <taxon>Pezizomycotina</taxon>
        <taxon>Sordariomycetes</taxon>
        <taxon>Sordariomycetidae</taxon>
        <taxon>Sordariales</taxon>
        <taxon>Chaetomiaceae</taxon>
        <taxon>Chaetomium</taxon>
    </lineage>
</organism>
<evidence type="ECO:0000313" key="2">
    <source>
        <dbReference type="Proteomes" id="UP000724584"/>
    </source>
</evidence>
<gene>
    <name evidence="1" type="ORF">F5144DRAFT_597301</name>
</gene>
<name>A0ACB7PKM1_9PEZI</name>
<evidence type="ECO:0000313" key="1">
    <source>
        <dbReference type="EMBL" id="KAH6649774.1"/>
    </source>
</evidence>
<sequence>MASVMKAVDIQNGSGPATALFLNPSTPLPTPAPGQALIKIRAFGLNRMDLIQREGHYPLLPQAPSTLGVEFSGTIASLGPVSTTNPVGKEEFQPGDAVFGLAYGGAYAEYIAVSTRMLLRKPAHLSWEAAAGIPETWITATQALHFVLGGVEREGGGGESGEGGEKKSVLWHAGASGVSIAGIQLSRLAGAREVFATAGTKGKCRFVEGELGADLAVNYKERDWVKEMLERTGGRGVDLVVDFVGGDYFQKNLDVVARDGRICMLGLMGGAVAENVNIGKLLYKRARVEGSTLRSRDEEYQGRLRDKLEEYLPKFESGELKVLIDTVLPWEDIVKAHQLLEENKTMGKIICTIS</sequence>